<name>A0A6L2KSZ6_TANCI</name>
<protein>
    <submittedName>
        <fullName evidence="1">Uncharacterized protein</fullName>
    </submittedName>
</protein>
<evidence type="ECO:0000313" key="1">
    <source>
        <dbReference type="EMBL" id="GEU52406.1"/>
    </source>
</evidence>
<reference evidence="1" key="1">
    <citation type="journal article" date="2019" name="Sci. Rep.">
        <title>Draft genome of Tanacetum cinerariifolium, the natural source of mosquito coil.</title>
        <authorList>
            <person name="Yamashiro T."/>
            <person name="Shiraishi A."/>
            <person name="Satake H."/>
            <person name="Nakayama K."/>
        </authorList>
    </citation>
    <scope>NUCLEOTIDE SEQUENCE</scope>
</reference>
<organism evidence="1">
    <name type="scientific">Tanacetum cinerariifolium</name>
    <name type="common">Dalmatian daisy</name>
    <name type="synonym">Chrysanthemum cinerariifolium</name>
    <dbReference type="NCBI Taxonomy" id="118510"/>
    <lineage>
        <taxon>Eukaryota</taxon>
        <taxon>Viridiplantae</taxon>
        <taxon>Streptophyta</taxon>
        <taxon>Embryophyta</taxon>
        <taxon>Tracheophyta</taxon>
        <taxon>Spermatophyta</taxon>
        <taxon>Magnoliopsida</taxon>
        <taxon>eudicotyledons</taxon>
        <taxon>Gunneridae</taxon>
        <taxon>Pentapetalae</taxon>
        <taxon>asterids</taxon>
        <taxon>campanulids</taxon>
        <taxon>Asterales</taxon>
        <taxon>Asteraceae</taxon>
        <taxon>Asteroideae</taxon>
        <taxon>Anthemideae</taxon>
        <taxon>Anthemidinae</taxon>
        <taxon>Tanacetum</taxon>
    </lineage>
</organism>
<sequence length="237" mass="28479">MYEAFNNFNHLLKIDKDLFTFNIQRTRTYKEYEWNNHVSKELWLNNEVWYQLCDHICEPYHFKNRIAKWLTCSSNFDGFCNGGELPGMVKVKSMTFFQEHKWYDELVDGKLKDETLEFKGKVKESWRNATLSVMKFCTWLMNSFGNFHELDYNVLIKIQECWLKNNADEVAPDDPTLEPLVCKIRRFKMMKYSFNGYKEFITIKESEYLNHSKDSLDAYEELLRLIDEGWVVTTPDE</sequence>
<comment type="caution">
    <text evidence="1">The sequence shown here is derived from an EMBL/GenBank/DDBJ whole genome shotgun (WGS) entry which is preliminary data.</text>
</comment>
<dbReference type="AlphaFoldDB" id="A0A6L2KSZ6"/>
<dbReference type="EMBL" id="BKCJ010003010">
    <property type="protein sequence ID" value="GEU52406.1"/>
    <property type="molecule type" value="Genomic_DNA"/>
</dbReference>
<accession>A0A6L2KSZ6</accession>
<gene>
    <name evidence="1" type="ORF">Tci_024384</name>
</gene>
<proteinExistence type="predicted"/>